<dbReference type="UniPathway" id="UPA00578">
    <property type="reaction ID" value="UER00638"/>
</dbReference>
<feature type="domain" description="Pyrimidine nucleoside phosphorylase C-terminal" evidence="8">
    <location>
        <begin position="341"/>
        <end position="415"/>
    </location>
</feature>
<comment type="function">
    <text evidence="7">The enzymes which catalyze the reversible phosphorolysis of pyrimidine nucleosides are involved in the degradation of these compounds and in their utilization as carbon and energy sources, or in the rescue of pyrimidine bases for nucleotide synthesis.</text>
</comment>
<sequence>MDARTVIAALRRGEAPGVEAMRWFAAGLADGTVSDAQAGAFAMGVCLRGLGEEERVALTLAMRDSGHVMRWDLDGPVLDKHSTGGVGDCVSLVLAPALAACGAYVPMISGRGLGHTGGTLDKLDAIPGYVVEPDAARFDRVIREAGCAIVSASAEIAPADRRLYAVRDVTATVESLDLICASILSKKLAAGLDGLVLDVKLGSGAFMKTASEARAVAEALVSTARAAGCPTTAFVTDMNQPVAPAMGNALEVQSAMEVLTGLAEGPLLELAVALGGAALEGAGVSGAEAKLREAIASGAAAERMGRMVSGLGGPSDFVESWSRYLPEATVIREVPAPAAGQVAAIDGEALGLAVVRLGGGRTVQTDMIDPAVGLSEVVRLGERVERGQVLARVHAAREDQADAAAQVVQQAITLGRAPEVGPLVRERIG</sequence>
<dbReference type="NCBIfam" id="TIGR02644">
    <property type="entry name" value="Y_phosphoryl"/>
    <property type="match status" value="1"/>
</dbReference>
<dbReference type="RefSeq" id="WP_020038408.1">
    <property type="nucleotide sequence ID" value="NZ_KE557278.1"/>
</dbReference>
<dbReference type="Proteomes" id="UP000015347">
    <property type="component" value="Unassembled WGS sequence"/>
</dbReference>
<dbReference type="Pfam" id="PF02885">
    <property type="entry name" value="Glycos_trans_3N"/>
    <property type="match status" value="1"/>
</dbReference>
<evidence type="ECO:0000256" key="7">
    <source>
        <dbReference type="HAMAP-Rule" id="MF_01628"/>
    </source>
</evidence>
<dbReference type="HOGENOM" id="CLU_025040_0_1_5"/>
<dbReference type="Pfam" id="PF07831">
    <property type="entry name" value="PYNP_C"/>
    <property type="match status" value="1"/>
</dbReference>
<dbReference type="SUPFAM" id="SSF47648">
    <property type="entry name" value="Nucleoside phosphorylase/phosphoribosyltransferase N-terminal domain"/>
    <property type="match status" value="1"/>
</dbReference>
<keyword evidence="10" id="KW-1185">Reference proteome</keyword>
<comment type="subunit">
    <text evidence="2 7">Homodimer.</text>
</comment>
<evidence type="ECO:0000313" key="9">
    <source>
        <dbReference type="EMBL" id="EPX79760.1"/>
    </source>
</evidence>
<dbReference type="InterPro" id="IPR000312">
    <property type="entry name" value="Glycosyl_Trfase_fam3"/>
</dbReference>
<dbReference type="FunFam" id="3.40.1030.10:FF:000003">
    <property type="entry name" value="Pyrimidine-nucleoside phosphorylase"/>
    <property type="match status" value="1"/>
</dbReference>
<dbReference type="SMART" id="SM00941">
    <property type="entry name" value="PYNP_C"/>
    <property type="match status" value="1"/>
</dbReference>
<name>S9RNU6_9RHOB</name>
<comment type="catalytic activity">
    <reaction evidence="6 7">
        <text>thymidine + phosphate = 2-deoxy-alpha-D-ribose 1-phosphate + thymine</text>
        <dbReference type="Rhea" id="RHEA:16037"/>
        <dbReference type="ChEBI" id="CHEBI:17748"/>
        <dbReference type="ChEBI" id="CHEBI:17821"/>
        <dbReference type="ChEBI" id="CHEBI:43474"/>
        <dbReference type="ChEBI" id="CHEBI:57259"/>
        <dbReference type="EC" id="2.4.2.4"/>
    </reaction>
</comment>
<dbReference type="NCBIfam" id="NF004490">
    <property type="entry name" value="PRK05820.1"/>
    <property type="match status" value="1"/>
</dbReference>
<evidence type="ECO:0000256" key="1">
    <source>
        <dbReference type="ARBA" id="ARBA00006915"/>
    </source>
</evidence>
<organism evidence="9 10">
    <name type="scientific">Salipiger mucosus DSM 16094</name>
    <dbReference type="NCBI Taxonomy" id="1123237"/>
    <lineage>
        <taxon>Bacteria</taxon>
        <taxon>Pseudomonadati</taxon>
        <taxon>Pseudomonadota</taxon>
        <taxon>Alphaproteobacteria</taxon>
        <taxon>Rhodobacterales</taxon>
        <taxon>Roseobacteraceae</taxon>
        <taxon>Salipiger</taxon>
    </lineage>
</organism>
<dbReference type="InterPro" id="IPR013102">
    <property type="entry name" value="PYNP_C"/>
</dbReference>
<dbReference type="GO" id="GO:0004645">
    <property type="term" value="F:1,4-alpha-oligoglucan phosphorylase activity"/>
    <property type="evidence" value="ECO:0007669"/>
    <property type="project" value="InterPro"/>
</dbReference>
<dbReference type="GO" id="GO:0006206">
    <property type="term" value="P:pyrimidine nucleobase metabolic process"/>
    <property type="evidence" value="ECO:0007669"/>
    <property type="project" value="InterPro"/>
</dbReference>
<dbReference type="GO" id="GO:0046104">
    <property type="term" value="P:thymidine metabolic process"/>
    <property type="evidence" value="ECO:0007669"/>
    <property type="project" value="UniProtKB-UniRule"/>
</dbReference>
<comment type="caution">
    <text evidence="9">The sequence shown here is derived from an EMBL/GenBank/DDBJ whole genome shotgun (WGS) entry which is preliminary data.</text>
</comment>
<protein>
    <recommendedName>
        <fullName evidence="3 7">Thymidine phosphorylase</fullName>
        <ecNumber evidence="3 7">2.4.2.4</ecNumber>
    </recommendedName>
    <alternativeName>
        <fullName evidence="7">TdRPase</fullName>
    </alternativeName>
</protein>
<dbReference type="EC" id="2.4.2.4" evidence="3 7"/>
<evidence type="ECO:0000256" key="2">
    <source>
        <dbReference type="ARBA" id="ARBA00011738"/>
    </source>
</evidence>
<dbReference type="InterPro" id="IPR036566">
    <property type="entry name" value="PYNP-like_C_sf"/>
</dbReference>
<evidence type="ECO:0000256" key="4">
    <source>
        <dbReference type="ARBA" id="ARBA00022676"/>
    </source>
</evidence>
<keyword evidence="4 7" id="KW-0328">Glycosyltransferase</keyword>
<dbReference type="Gene3D" id="3.90.1170.30">
    <property type="entry name" value="Pyrimidine nucleoside phosphorylase-like, C-terminal domain"/>
    <property type="match status" value="1"/>
</dbReference>
<dbReference type="InterPro" id="IPR018090">
    <property type="entry name" value="Pyrmidine_PPas_bac/euk"/>
</dbReference>
<comment type="similarity">
    <text evidence="1 7">Belongs to the thymidine/pyrimidine-nucleoside phosphorylase family.</text>
</comment>
<evidence type="ECO:0000256" key="3">
    <source>
        <dbReference type="ARBA" id="ARBA00011892"/>
    </source>
</evidence>
<dbReference type="InterPro" id="IPR035902">
    <property type="entry name" value="Nuc_phospho_transferase"/>
</dbReference>
<dbReference type="PANTHER" id="PTHR10515">
    <property type="entry name" value="THYMIDINE PHOSPHORYLASE"/>
    <property type="match status" value="1"/>
</dbReference>
<dbReference type="GO" id="GO:0005829">
    <property type="term" value="C:cytosol"/>
    <property type="evidence" value="ECO:0007669"/>
    <property type="project" value="TreeGrafter"/>
</dbReference>
<dbReference type="InterPro" id="IPR017459">
    <property type="entry name" value="Glycosyl_Trfase_fam3_N_dom"/>
</dbReference>
<comment type="pathway">
    <text evidence="7">Pyrimidine metabolism; dTMP biosynthesis via salvage pathway; dTMP from thymine: step 1/2.</text>
</comment>
<keyword evidence="5 7" id="KW-0808">Transferase</keyword>
<dbReference type="InterPro" id="IPR017872">
    <property type="entry name" value="Pyrmidine_PPase_CS"/>
</dbReference>
<evidence type="ECO:0000259" key="8">
    <source>
        <dbReference type="SMART" id="SM00941"/>
    </source>
</evidence>
<dbReference type="PANTHER" id="PTHR10515:SF0">
    <property type="entry name" value="THYMIDINE PHOSPHORYLASE"/>
    <property type="match status" value="1"/>
</dbReference>
<dbReference type="InterPro" id="IPR000053">
    <property type="entry name" value="Thymidine/pyrmidine_PPase"/>
</dbReference>
<dbReference type="HAMAP" id="MF_01628">
    <property type="entry name" value="Thymid_phosp"/>
    <property type="match status" value="1"/>
</dbReference>
<dbReference type="SUPFAM" id="SSF54680">
    <property type="entry name" value="Pyrimidine nucleoside phosphorylase C-terminal domain"/>
    <property type="match status" value="1"/>
</dbReference>
<dbReference type="PIRSF" id="PIRSF000478">
    <property type="entry name" value="TP_PyNP"/>
    <property type="match status" value="1"/>
</dbReference>
<dbReference type="Pfam" id="PF00591">
    <property type="entry name" value="Glycos_transf_3"/>
    <property type="match status" value="1"/>
</dbReference>
<dbReference type="InterPro" id="IPR036320">
    <property type="entry name" value="Glycosyl_Trfase_fam3_N_dom_sf"/>
</dbReference>
<dbReference type="EMBL" id="APVH01000035">
    <property type="protein sequence ID" value="EPX79760.1"/>
    <property type="molecule type" value="Genomic_DNA"/>
</dbReference>
<dbReference type="AlphaFoldDB" id="S9RNU6"/>
<gene>
    <name evidence="7" type="primary">deoA</name>
    <name evidence="9" type="ORF">Salmuc_05703</name>
</gene>
<dbReference type="GO" id="GO:0009032">
    <property type="term" value="F:thymidine phosphorylase activity"/>
    <property type="evidence" value="ECO:0007669"/>
    <property type="project" value="UniProtKB-UniRule"/>
</dbReference>
<dbReference type="PROSITE" id="PS00647">
    <property type="entry name" value="THYMID_PHOSPHORYLASE"/>
    <property type="match status" value="1"/>
</dbReference>
<evidence type="ECO:0000313" key="10">
    <source>
        <dbReference type="Proteomes" id="UP000015347"/>
    </source>
</evidence>
<dbReference type="SUPFAM" id="SSF52418">
    <property type="entry name" value="Nucleoside phosphorylase/phosphoribosyltransferase catalytic domain"/>
    <property type="match status" value="1"/>
</dbReference>
<reference evidence="10" key="1">
    <citation type="journal article" date="2014" name="Stand. Genomic Sci.">
        <title>Genome sequence of the exopolysaccharide-producing Salipiger mucosus type strain (DSM 16094(T)), a moderately halophilic member of the Roseobacter clade.</title>
        <authorList>
            <person name="Riedel T."/>
            <person name="Spring S."/>
            <person name="Fiebig A."/>
            <person name="Petersen J."/>
            <person name="Kyrpides N.C."/>
            <person name="Goker M."/>
            <person name="Klenk H.P."/>
        </authorList>
    </citation>
    <scope>NUCLEOTIDE SEQUENCE [LARGE SCALE GENOMIC DNA]</scope>
    <source>
        <strain evidence="10">DSM 16094</strain>
    </source>
</reference>
<proteinExistence type="inferred from homology"/>
<dbReference type="STRING" id="1123237.Salmuc_05703"/>
<evidence type="ECO:0000256" key="5">
    <source>
        <dbReference type="ARBA" id="ARBA00022679"/>
    </source>
</evidence>
<dbReference type="Gene3D" id="3.40.1030.10">
    <property type="entry name" value="Nucleoside phosphorylase/phosphoribosyltransferase catalytic domain"/>
    <property type="match status" value="1"/>
</dbReference>
<dbReference type="InterPro" id="IPR013465">
    <property type="entry name" value="Thymidine_Pase"/>
</dbReference>
<accession>S9RNU6</accession>
<dbReference type="Gene3D" id="1.20.970.10">
    <property type="entry name" value="Transferase, Pyrimidine Nucleoside Phosphorylase, Chain C"/>
    <property type="match status" value="1"/>
</dbReference>
<evidence type="ECO:0000256" key="6">
    <source>
        <dbReference type="ARBA" id="ARBA00048550"/>
    </source>
</evidence>
<dbReference type="eggNOG" id="COG0213">
    <property type="taxonomic scope" value="Bacteria"/>
</dbReference>